<dbReference type="SUPFAM" id="SSF50475">
    <property type="entry name" value="FMN-binding split barrel"/>
    <property type="match status" value="1"/>
</dbReference>
<dbReference type="EMBL" id="BSYI01000008">
    <property type="protein sequence ID" value="GMG82192.1"/>
    <property type="molecule type" value="Genomic_DNA"/>
</dbReference>
<feature type="domain" description="Flavin reductase like" evidence="1">
    <location>
        <begin position="18"/>
        <end position="186"/>
    </location>
</feature>
<name>A0ABQ6LKK0_9RHOB</name>
<dbReference type="PANTHER" id="PTHR43812">
    <property type="entry name" value="BLR2425 PROTEIN"/>
    <property type="match status" value="1"/>
</dbReference>
<sequence>MFYRPEAGHGLPHDPFKALVAPRPIGWISTRDAEGRANLAPYSFFNGCGDNPPMVMFAQTGRKSRAEPVKDSIANIRATGEFACNIVGAALAEAMNASSGVHPAETDEFEVAGLTAVPCEAIAPPRVAEAPAVLECRLVRVIDDLPTWKPHAANIMVIGEVVGVHIRDEVLVEGRVDVLRFRPVARMGYMDYTTVEAGWEMLRPG</sequence>
<dbReference type="InterPro" id="IPR002563">
    <property type="entry name" value="Flavin_Rdtase-like_dom"/>
</dbReference>
<dbReference type="Proteomes" id="UP001239909">
    <property type="component" value="Unassembled WGS sequence"/>
</dbReference>
<dbReference type="InterPro" id="IPR012349">
    <property type="entry name" value="Split_barrel_FMN-bd"/>
</dbReference>
<organism evidence="2 3">
    <name type="scientific">Paralimibaculum aggregatum</name>
    <dbReference type="NCBI Taxonomy" id="3036245"/>
    <lineage>
        <taxon>Bacteria</taxon>
        <taxon>Pseudomonadati</taxon>
        <taxon>Pseudomonadota</taxon>
        <taxon>Alphaproteobacteria</taxon>
        <taxon>Rhodobacterales</taxon>
        <taxon>Paracoccaceae</taxon>
        <taxon>Paralimibaculum</taxon>
    </lineage>
</organism>
<protein>
    <submittedName>
        <fullName evidence="2">Flavin reductase family protein</fullName>
    </submittedName>
</protein>
<dbReference type="Gene3D" id="2.30.110.10">
    <property type="entry name" value="Electron Transport, Fmn-binding Protein, Chain A"/>
    <property type="match status" value="1"/>
</dbReference>
<accession>A0ABQ6LKK0</accession>
<dbReference type="RefSeq" id="WP_285670948.1">
    <property type="nucleotide sequence ID" value="NZ_BSYI01000008.1"/>
</dbReference>
<evidence type="ECO:0000313" key="3">
    <source>
        <dbReference type="Proteomes" id="UP001239909"/>
    </source>
</evidence>
<dbReference type="SMART" id="SM00903">
    <property type="entry name" value="Flavin_Reduct"/>
    <property type="match status" value="1"/>
</dbReference>
<evidence type="ECO:0000313" key="2">
    <source>
        <dbReference type="EMBL" id="GMG82192.1"/>
    </source>
</evidence>
<gene>
    <name evidence="2" type="ORF">LNKW23_14050</name>
</gene>
<comment type="caution">
    <text evidence="2">The sequence shown here is derived from an EMBL/GenBank/DDBJ whole genome shotgun (WGS) entry which is preliminary data.</text>
</comment>
<keyword evidence="3" id="KW-1185">Reference proteome</keyword>
<reference evidence="2 3" key="1">
    <citation type="submission" date="2023-04" db="EMBL/GenBank/DDBJ databases">
        <title>Marinoamorphus aggregata gen. nov., sp. Nov., isolate from tissue of brittle star Ophioplocus japonicus.</title>
        <authorList>
            <person name="Kawano K."/>
            <person name="Sawayama S."/>
            <person name="Nakagawa S."/>
        </authorList>
    </citation>
    <scope>NUCLEOTIDE SEQUENCE [LARGE SCALE GENOMIC DNA]</scope>
    <source>
        <strain evidence="2 3">NKW23</strain>
    </source>
</reference>
<proteinExistence type="predicted"/>
<evidence type="ECO:0000259" key="1">
    <source>
        <dbReference type="SMART" id="SM00903"/>
    </source>
</evidence>
<dbReference type="Pfam" id="PF01613">
    <property type="entry name" value="Flavin_Reduct"/>
    <property type="match status" value="1"/>
</dbReference>
<dbReference type="PANTHER" id="PTHR43812:SF2">
    <property type="entry name" value="FLAVIN REDUCTASE LIKE DOMAIN-CONTAINING PROTEIN"/>
    <property type="match status" value="1"/>
</dbReference>